<organism evidence="1 2">
    <name type="scientific">Helicobacter aurati</name>
    <dbReference type="NCBI Taxonomy" id="137778"/>
    <lineage>
        <taxon>Bacteria</taxon>
        <taxon>Pseudomonadati</taxon>
        <taxon>Campylobacterota</taxon>
        <taxon>Epsilonproteobacteria</taxon>
        <taxon>Campylobacterales</taxon>
        <taxon>Helicobacteraceae</taxon>
        <taxon>Helicobacter</taxon>
    </lineage>
</organism>
<dbReference type="InterPro" id="IPR019042">
    <property type="entry name" value="Restrct_endonuc_II_CfrBI"/>
</dbReference>
<reference evidence="1 2" key="1">
    <citation type="submission" date="2018-04" db="EMBL/GenBank/DDBJ databases">
        <title>Novel Campyloabacter and Helicobacter Species and Strains.</title>
        <authorList>
            <person name="Mannion A.J."/>
            <person name="Shen Z."/>
            <person name="Fox J.G."/>
        </authorList>
    </citation>
    <scope>NUCLEOTIDE SEQUENCE [LARGE SCALE GENOMIC DNA]</scope>
    <source>
        <strain evidence="1 2">MIT 97-5075</strain>
    </source>
</reference>
<gene>
    <name evidence="1" type="ORF">CQA66_06435</name>
</gene>
<keyword evidence="1" id="KW-0255">Endonuclease</keyword>
<evidence type="ECO:0000313" key="2">
    <source>
        <dbReference type="Proteomes" id="UP000256424"/>
    </source>
</evidence>
<dbReference type="Pfam" id="PF09516">
    <property type="entry name" value="RE_CfrBI"/>
    <property type="match status" value="1"/>
</dbReference>
<accession>A0A3D8J1A4</accession>
<dbReference type="Proteomes" id="UP000256424">
    <property type="component" value="Unassembled WGS sequence"/>
</dbReference>
<name>A0A3D8J1A4_9HELI</name>
<comment type="caution">
    <text evidence="1">The sequence shown here is derived from an EMBL/GenBank/DDBJ whole genome shotgun (WGS) entry which is preliminary data.</text>
</comment>
<sequence length="290" mass="32942">MRFDSIVINKTIEKLLKGEDYREEVINAINLEFLDFALDFFRQILEVKLNDRSINLEWYKQHFINNANIKPSEAAIFAGMNKKTIANIYGSATKEIVLNVANTNIDYLESLLDSLDDSSGNIGINLKISYKGISVELNLNESLLVINALATKKIALRGGAWSSIGKRVEKPLMLALCEKCGIKKDFINSEVFRKNGELDFDREVDFKLYNFDKSKEYRIEVKLMGRGNPESADAVIARDTNIFIADTLSIQNKNQLKSLGIEYLELKNNPSSLNDFKMILEKLKIPCNNI</sequence>
<dbReference type="AlphaFoldDB" id="A0A3D8J1A4"/>
<keyword evidence="1" id="KW-0378">Hydrolase</keyword>
<keyword evidence="1" id="KW-0540">Nuclease</keyword>
<keyword evidence="2" id="KW-1185">Reference proteome</keyword>
<proteinExistence type="predicted"/>
<evidence type="ECO:0000313" key="1">
    <source>
        <dbReference type="EMBL" id="RDU71309.1"/>
    </source>
</evidence>
<dbReference type="EMBL" id="NXLW01000012">
    <property type="protein sequence ID" value="RDU71309.1"/>
    <property type="molecule type" value="Genomic_DNA"/>
</dbReference>
<protein>
    <submittedName>
        <fullName evidence="1">CfrBI family restriction endonuclease</fullName>
    </submittedName>
</protein>
<dbReference type="RefSeq" id="WP_104762387.1">
    <property type="nucleotide sequence ID" value="NZ_FZPM01000004.1"/>
</dbReference>
<dbReference type="OrthoDB" id="5318962at2"/>
<dbReference type="GO" id="GO:0004519">
    <property type="term" value="F:endonuclease activity"/>
    <property type="evidence" value="ECO:0007669"/>
    <property type="project" value="UniProtKB-KW"/>
</dbReference>